<gene>
    <name evidence="2" type="ORF">B4082_5913</name>
</gene>
<organism evidence="2 3">
    <name type="scientific">Bacillus cereus</name>
    <dbReference type="NCBI Taxonomy" id="1396"/>
    <lineage>
        <taxon>Bacteria</taxon>
        <taxon>Bacillati</taxon>
        <taxon>Bacillota</taxon>
        <taxon>Bacilli</taxon>
        <taxon>Bacillales</taxon>
        <taxon>Bacillaceae</taxon>
        <taxon>Bacillus</taxon>
        <taxon>Bacillus cereus group</taxon>
    </lineage>
</organism>
<comment type="caution">
    <text evidence="2">The sequence shown here is derived from an EMBL/GenBank/DDBJ whole genome shotgun (WGS) entry which is preliminary data.</text>
</comment>
<proteinExistence type="predicted"/>
<accession>A0A164BDS8</accession>
<sequence length="101" mass="11829">MEAKLNKAQLIWKRTWFCYLGAFIIVQLLFIICEVTAWAPNFKPGGEFLNRILNSQIFTEWFIPYEISHFNMFTAFFAITLLPYALIGAIKDFTARKNINN</sequence>
<dbReference type="RefSeq" id="WP_063225361.1">
    <property type="nucleotide sequence ID" value="NZ_JAEHBS010000007.1"/>
</dbReference>
<dbReference type="Pfam" id="PF14118">
    <property type="entry name" value="YfzA"/>
    <property type="match status" value="1"/>
</dbReference>
<dbReference type="EMBL" id="LJKA01000084">
    <property type="protein sequence ID" value="KZD26198.1"/>
    <property type="molecule type" value="Genomic_DNA"/>
</dbReference>
<keyword evidence="1" id="KW-1133">Transmembrane helix</keyword>
<evidence type="ECO:0000313" key="3">
    <source>
        <dbReference type="Proteomes" id="UP000076501"/>
    </source>
</evidence>
<dbReference type="InterPro" id="IPR025627">
    <property type="entry name" value="YfzA"/>
</dbReference>
<keyword evidence="1" id="KW-0812">Transmembrane</keyword>
<feature type="transmembrane region" description="Helical" evidence="1">
    <location>
        <begin position="16"/>
        <end position="39"/>
    </location>
</feature>
<reference evidence="2 3" key="1">
    <citation type="submission" date="2015-09" db="EMBL/GenBank/DDBJ databases">
        <title>Bacillus cereus food isolates.</title>
        <authorList>
            <person name="Boekhorst J."/>
        </authorList>
    </citation>
    <scope>NUCLEOTIDE SEQUENCE [LARGE SCALE GENOMIC DNA]</scope>
    <source>
        <strain evidence="2 3">B4082</strain>
    </source>
</reference>
<evidence type="ECO:0000313" key="2">
    <source>
        <dbReference type="EMBL" id="KZD26198.1"/>
    </source>
</evidence>
<dbReference type="Proteomes" id="UP000076501">
    <property type="component" value="Unassembled WGS sequence"/>
</dbReference>
<evidence type="ECO:0008006" key="4">
    <source>
        <dbReference type="Google" id="ProtNLM"/>
    </source>
</evidence>
<dbReference type="PATRIC" id="fig|1396.539.peg.5101"/>
<protein>
    <recommendedName>
        <fullName evidence="4">YfzA-like protein</fullName>
    </recommendedName>
</protein>
<evidence type="ECO:0000256" key="1">
    <source>
        <dbReference type="SAM" id="Phobius"/>
    </source>
</evidence>
<feature type="transmembrane region" description="Helical" evidence="1">
    <location>
        <begin position="70"/>
        <end position="90"/>
    </location>
</feature>
<keyword evidence="1" id="KW-0472">Membrane</keyword>
<dbReference type="AlphaFoldDB" id="A0A164BDS8"/>
<name>A0A164BDS8_BACCE</name>